<dbReference type="Proteomes" id="UP001401887">
    <property type="component" value="Unassembled WGS sequence"/>
</dbReference>
<comment type="caution">
    <text evidence="2">The sequence shown here is derived from an EMBL/GenBank/DDBJ whole genome shotgun (WGS) entry which is preliminary data.</text>
</comment>
<organism evidence="2 3">
    <name type="scientific">Deinococcus carri</name>
    <dbReference type="NCBI Taxonomy" id="1211323"/>
    <lineage>
        <taxon>Bacteria</taxon>
        <taxon>Thermotogati</taxon>
        <taxon>Deinococcota</taxon>
        <taxon>Deinococci</taxon>
        <taxon>Deinococcales</taxon>
        <taxon>Deinococcaceae</taxon>
        <taxon>Deinococcus</taxon>
    </lineage>
</organism>
<gene>
    <name evidence="2" type="ORF">Dcar01_01104</name>
</gene>
<feature type="region of interest" description="Disordered" evidence="1">
    <location>
        <begin position="25"/>
        <end position="46"/>
    </location>
</feature>
<dbReference type="EMBL" id="BAABRP010000002">
    <property type="protein sequence ID" value="GAA5512390.1"/>
    <property type="molecule type" value="Genomic_DNA"/>
</dbReference>
<reference evidence="2 3" key="1">
    <citation type="submission" date="2024-02" db="EMBL/GenBank/DDBJ databases">
        <title>Deinococcus carri NBRC 110142.</title>
        <authorList>
            <person name="Ichikawa N."/>
            <person name="Katano-Makiyama Y."/>
            <person name="Hidaka K."/>
        </authorList>
    </citation>
    <scope>NUCLEOTIDE SEQUENCE [LARGE SCALE GENOMIC DNA]</scope>
    <source>
        <strain evidence="2 3">NBRC 110142</strain>
    </source>
</reference>
<sequence length="71" mass="7858">MDTGYGRWPISPPIRPFRPPLAFGGRAVHTDVRPRPPSPDTVTLSPRSRRALTARLRTYLGLPLTEPVVVA</sequence>
<proteinExistence type="predicted"/>
<name>A0ABP9W7D0_9DEIO</name>
<evidence type="ECO:0000313" key="3">
    <source>
        <dbReference type="Proteomes" id="UP001401887"/>
    </source>
</evidence>
<accession>A0ABP9W7D0</accession>
<evidence type="ECO:0000256" key="1">
    <source>
        <dbReference type="SAM" id="MobiDB-lite"/>
    </source>
</evidence>
<protein>
    <submittedName>
        <fullName evidence="2">Uncharacterized protein</fullName>
    </submittedName>
</protein>
<evidence type="ECO:0000313" key="2">
    <source>
        <dbReference type="EMBL" id="GAA5512390.1"/>
    </source>
</evidence>
<keyword evidence="3" id="KW-1185">Reference proteome</keyword>